<dbReference type="RefSeq" id="WP_017747559.1">
    <property type="nucleotide sequence ID" value="NZ_KQ976354.1"/>
</dbReference>
<dbReference type="InterPro" id="IPR020459">
    <property type="entry name" value="AMP-binding"/>
</dbReference>
<dbReference type="PANTHER" id="PTHR45527">
    <property type="entry name" value="NONRIBOSOMAL PEPTIDE SYNTHETASE"/>
    <property type="match status" value="1"/>
</dbReference>
<keyword evidence="4" id="KW-0597">Phosphoprotein</keyword>
<sequence length="1384" mass="156701">MSQYIFSSLTDDEELNFSEEAEVFVFPTSFAQQRLWFLDQLAPGNPFYNVSTALRLTGSLNFTALKQTFNEIVRRHETLRTTFVLLEQQLVQAIAPSLTIPLPLIDLRNFQRQECDTQVQQIVTQEAQRPFNLITGPLLRVKLLQLDEAEYLLLLNLHHIVADGWSIGVLIRELGVLYKAFAEDKRCLTTSDSMSTPLAELPIQYADFAEWQREWLQRVGANGTSPLQTQLAYWQKQLDGISVLNLPTDRLRSAVPTYRGAKQFLELPHSLTQALEALSYQEGVTLFMILLAVFQTLLYRYTQQEDITVGSPIANRNRSELEGLIGFFVNSLVLRIDFSGNPTFRELWNRVREVTLGAYAHQDLPFEKLVEELHPERDLSYHPFFQVVFSLQNTPIEALELPGLRLSLFEFDSKTAKLDLEFHLWQDLDSLKGQIIYSTDLFDDTTITRMLGHFQTLLESIVANPEQRLSDLSLLTEEERLELLIDWNDTKKDYPQNKCFHQLFEAQVQETPDANAVVFDKQQLTYRELNIRANQLAHHLQKWGVVPDVLVGISVERSLEMIVALLGILKAGGAYLPLDPSLPQERLKFMLEDAQVSVLLIQEKLLEHFEDLSTPIICIDEDWATITQHSQENPTSGVTLDNLAYVIYTSGSTGKPKGVLLQHRGLSNLASDQIEVFNLQPSNRILQFASLSFDASIFEIVMALQTGATLYLANKESLLPGQPLLQILREKAITHVTLPPAVLAILPTESLPVLQTIICAGESCTDDIVKRWWNSQRRFFNAYGTTETTVWSTVAEISHISEKPPIGRPIANTQIYILDKHLQPLPIGISGELYIGGDGLAQGYINRPELKIEKFISNPFHDKKGARLYKTGDLARYRADGNIEFLGRIDNQVKIRGFRIELSEIETVLSQHQSVQKAVVIVEENVSGDKSLVAYIVTNVKTQNFASLLRKFLKEKLPEYMLPKAFIVLDSLPLTASGKVDRLALRELDSPASRSTDKAFIAPRTPTESILAKIWAEVLNVERVGIHDNFFDLGGDSLLTVSLLKQIHKQFERELPLSSLFLNPTIESLSTSLSSKADSLPWSPLVPIQPAGSSPAFFCVHPIFGVVFPYYELAHHLGNNQPFYGLQPIGLDGKTSPLTNIEDMATHYIEALRRVQPKGPYFLGGWSFGSWVAFEMAQQLQRSGEEVALLAVLDTLAPIPGNIPSLGNNFKFMLTTVARYIWPFFFDYFYLIIAIVKNRINTLTSRLTNFIKIMRLPTNLFSHLILKEDATVNVIPEESKLRLLRELAIRPMLRVFYANSQAVLNYVPQAYPKRINLFRTKVQSSIAKEDPSMGWDRLIVGGTEIYHIPGNHLTMLRKPHIQVLAVQLRACIEKAQNLQQFSPK</sequence>
<dbReference type="Pfam" id="PF00975">
    <property type="entry name" value="Thioesterase"/>
    <property type="match status" value="1"/>
</dbReference>
<dbReference type="CDD" id="cd19531">
    <property type="entry name" value="LCL_NRPS-like"/>
    <property type="match status" value="1"/>
</dbReference>
<dbReference type="Gene3D" id="3.30.559.30">
    <property type="entry name" value="Nonribosomal peptide synthetase, condensation domain"/>
    <property type="match status" value="1"/>
</dbReference>
<dbReference type="InterPro" id="IPR000873">
    <property type="entry name" value="AMP-dep_synth/lig_dom"/>
</dbReference>
<dbReference type="InterPro" id="IPR025110">
    <property type="entry name" value="AMP-bd_C"/>
</dbReference>
<dbReference type="Proteomes" id="UP000076925">
    <property type="component" value="Unassembled WGS sequence"/>
</dbReference>
<dbReference type="FunFam" id="3.30.300.30:FF:000010">
    <property type="entry name" value="Enterobactin synthetase component F"/>
    <property type="match status" value="1"/>
</dbReference>
<dbReference type="FunFam" id="2.30.38.10:FF:000001">
    <property type="entry name" value="Non-ribosomal peptide synthetase PvdI"/>
    <property type="match status" value="1"/>
</dbReference>
<dbReference type="Pfam" id="PF00550">
    <property type="entry name" value="PP-binding"/>
    <property type="match status" value="1"/>
</dbReference>
<dbReference type="Gene3D" id="1.10.1200.10">
    <property type="entry name" value="ACP-like"/>
    <property type="match status" value="1"/>
</dbReference>
<evidence type="ECO:0000259" key="5">
    <source>
        <dbReference type="PROSITE" id="PS50075"/>
    </source>
</evidence>
<dbReference type="SUPFAM" id="SSF47336">
    <property type="entry name" value="ACP-like"/>
    <property type="match status" value="1"/>
</dbReference>
<dbReference type="SUPFAM" id="SSF53474">
    <property type="entry name" value="alpha/beta-Hydrolases"/>
    <property type="match status" value="1"/>
</dbReference>
<dbReference type="SMART" id="SM00823">
    <property type="entry name" value="PKS_PP"/>
    <property type="match status" value="1"/>
</dbReference>
<dbReference type="InterPro" id="IPR010071">
    <property type="entry name" value="AA_adenyl_dom"/>
</dbReference>
<dbReference type="GO" id="GO:0031177">
    <property type="term" value="F:phosphopantetheine binding"/>
    <property type="evidence" value="ECO:0007669"/>
    <property type="project" value="InterPro"/>
</dbReference>
<dbReference type="InterPro" id="IPR045851">
    <property type="entry name" value="AMP-bd_C_sf"/>
</dbReference>
<dbReference type="FunFam" id="3.40.50.980:FF:000001">
    <property type="entry name" value="Non-ribosomal peptide synthetase"/>
    <property type="match status" value="1"/>
</dbReference>
<feature type="domain" description="Carrier" evidence="5">
    <location>
        <begin position="1002"/>
        <end position="1077"/>
    </location>
</feature>
<accession>A0A139XCM0</accession>
<evidence type="ECO:0000313" key="6">
    <source>
        <dbReference type="EMBL" id="KYC42416.1"/>
    </source>
</evidence>
<gene>
    <name evidence="6" type="ORF">WA1_20850</name>
</gene>
<reference evidence="6 7" key="1">
    <citation type="journal article" date="2013" name="Genome Biol. Evol.">
        <title>Genomes of Stigonematalean cyanobacteria (subsection V) and the evolution of oxygenic photosynthesis from prokaryotes to plastids.</title>
        <authorList>
            <person name="Dagan T."/>
            <person name="Roettger M."/>
            <person name="Stucken K."/>
            <person name="Landan G."/>
            <person name="Koch R."/>
            <person name="Major P."/>
            <person name="Gould S.B."/>
            <person name="Goremykin V.V."/>
            <person name="Rippka R."/>
            <person name="Tandeau de Marsac N."/>
            <person name="Gugger M."/>
            <person name="Lockhart P.J."/>
            <person name="Allen J.F."/>
            <person name="Brune I."/>
            <person name="Maus I."/>
            <person name="Puhler A."/>
            <person name="Martin W.F."/>
        </authorList>
    </citation>
    <scope>NUCLEOTIDE SEQUENCE [LARGE SCALE GENOMIC DNA]</scope>
    <source>
        <strain evidence="6 7">PCC 7110</strain>
    </source>
</reference>
<dbReference type="GO" id="GO:0043041">
    <property type="term" value="P:amino acid activation for nonribosomal peptide biosynthetic process"/>
    <property type="evidence" value="ECO:0007669"/>
    <property type="project" value="TreeGrafter"/>
</dbReference>
<dbReference type="Pfam" id="PF00501">
    <property type="entry name" value="AMP-binding"/>
    <property type="match status" value="1"/>
</dbReference>
<evidence type="ECO:0000313" key="7">
    <source>
        <dbReference type="Proteomes" id="UP000076925"/>
    </source>
</evidence>
<dbReference type="PROSITE" id="PS50075">
    <property type="entry name" value="CARRIER"/>
    <property type="match status" value="1"/>
</dbReference>
<dbReference type="GO" id="GO:0044550">
    <property type="term" value="P:secondary metabolite biosynthetic process"/>
    <property type="evidence" value="ECO:0007669"/>
    <property type="project" value="UniProtKB-ARBA"/>
</dbReference>
<keyword evidence="7" id="KW-1185">Reference proteome</keyword>
<dbReference type="InterPro" id="IPR001242">
    <property type="entry name" value="Condensation_dom"/>
</dbReference>
<dbReference type="FunFam" id="3.40.50.12780:FF:000012">
    <property type="entry name" value="Non-ribosomal peptide synthetase"/>
    <property type="match status" value="1"/>
</dbReference>
<dbReference type="InterPro" id="IPR029058">
    <property type="entry name" value="AB_hydrolase_fold"/>
</dbReference>
<dbReference type="Gene3D" id="3.30.300.30">
    <property type="match status" value="1"/>
</dbReference>
<evidence type="ECO:0000256" key="1">
    <source>
        <dbReference type="ARBA" id="ARBA00001957"/>
    </source>
</evidence>
<name>A0A139XCM0_9CYAN</name>
<dbReference type="Gene3D" id="3.30.559.10">
    <property type="entry name" value="Chloramphenicol acetyltransferase-like domain"/>
    <property type="match status" value="1"/>
</dbReference>
<dbReference type="GO" id="GO:0005829">
    <property type="term" value="C:cytosol"/>
    <property type="evidence" value="ECO:0007669"/>
    <property type="project" value="TreeGrafter"/>
</dbReference>
<dbReference type="GO" id="GO:0008610">
    <property type="term" value="P:lipid biosynthetic process"/>
    <property type="evidence" value="ECO:0007669"/>
    <property type="project" value="UniProtKB-ARBA"/>
</dbReference>
<dbReference type="NCBIfam" id="TIGR01733">
    <property type="entry name" value="AA-adenyl-dom"/>
    <property type="match status" value="1"/>
</dbReference>
<dbReference type="Gene3D" id="2.30.38.10">
    <property type="entry name" value="Luciferase, Domain 3"/>
    <property type="match status" value="1"/>
</dbReference>
<dbReference type="PROSITE" id="PS00455">
    <property type="entry name" value="AMP_BINDING"/>
    <property type="match status" value="1"/>
</dbReference>
<dbReference type="OrthoDB" id="9757538at2"/>
<proteinExistence type="inferred from homology"/>
<dbReference type="STRING" id="128403.WA1_20850"/>
<keyword evidence="3" id="KW-0596">Phosphopantetheine</keyword>
<protein>
    <submittedName>
        <fullName evidence="6">Non-ribosomal peptide synthetase</fullName>
    </submittedName>
</protein>
<dbReference type="SUPFAM" id="SSF56801">
    <property type="entry name" value="Acetyl-CoA synthetase-like"/>
    <property type="match status" value="1"/>
</dbReference>
<dbReference type="PANTHER" id="PTHR45527:SF1">
    <property type="entry name" value="FATTY ACID SYNTHASE"/>
    <property type="match status" value="1"/>
</dbReference>
<dbReference type="Gene3D" id="3.40.50.1820">
    <property type="entry name" value="alpha/beta hydrolase"/>
    <property type="match status" value="1"/>
</dbReference>
<dbReference type="Pfam" id="PF13193">
    <property type="entry name" value="AMP-binding_C"/>
    <property type="match status" value="1"/>
</dbReference>
<dbReference type="Gene3D" id="3.40.50.980">
    <property type="match status" value="2"/>
</dbReference>
<dbReference type="EMBL" id="ANNX02000020">
    <property type="protein sequence ID" value="KYC42416.1"/>
    <property type="molecule type" value="Genomic_DNA"/>
</dbReference>
<dbReference type="InterPro" id="IPR009081">
    <property type="entry name" value="PP-bd_ACP"/>
</dbReference>
<dbReference type="InterPro" id="IPR020806">
    <property type="entry name" value="PKS_PP-bd"/>
</dbReference>
<dbReference type="CDD" id="cd17652">
    <property type="entry name" value="A_NRPS_CmdD_like"/>
    <property type="match status" value="1"/>
</dbReference>
<dbReference type="InterPro" id="IPR001031">
    <property type="entry name" value="Thioesterase"/>
</dbReference>
<comment type="similarity">
    <text evidence="2">Belongs to the ATP-dependent AMP-binding enzyme family.</text>
</comment>
<organism evidence="6 7">
    <name type="scientific">Scytonema hofmannii PCC 7110</name>
    <dbReference type="NCBI Taxonomy" id="128403"/>
    <lineage>
        <taxon>Bacteria</taxon>
        <taxon>Bacillati</taxon>
        <taxon>Cyanobacteriota</taxon>
        <taxon>Cyanophyceae</taxon>
        <taxon>Nostocales</taxon>
        <taxon>Scytonemataceae</taxon>
        <taxon>Scytonema</taxon>
    </lineage>
</organism>
<dbReference type="FunFam" id="3.30.559.10:FF:000012">
    <property type="entry name" value="Non-ribosomal peptide synthetase"/>
    <property type="match status" value="1"/>
</dbReference>
<dbReference type="InterPro" id="IPR036736">
    <property type="entry name" value="ACP-like_sf"/>
</dbReference>
<comment type="caution">
    <text evidence="6">The sequence shown here is derived from an EMBL/GenBank/DDBJ whole genome shotgun (WGS) entry which is preliminary data.</text>
</comment>
<dbReference type="InterPro" id="IPR023213">
    <property type="entry name" value="CAT-like_dom_sf"/>
</dbReference>
<dbReference type="SUPFAM" id="SSF52777">
    <property type="entry name" value="CoA-dependent acyltransferases"/>
    <property type="match status" value="2"/>
</dbReference>
<dbReference type="FunFam" id="1.10.1200.10:FF:000005">
    <property type="entry name" value="Nonribosomal peptide synthetase 1"/>
    <property type="match status" value="1"/>
</dbReference>
<evidence type="ECO:0000256" key="3">
    <source>
        <dbReference type="ARBA" id="ARBA00022450"/>
    </source>
</evidence>
<evidence type="ECO:0000256" key="4">
    <source>
        <dbReference type="ARBA" id="ARBA00022553"/>
    </source>
</evidence>
<dbReference type="PRINTS" id="PR00154">
    <property type="entry name" value="AMPBINDING"/>
</dbReference>
<dbReference type="Pfam" id="PF00668">
    <property type="entry name" value="Condensation"/>
    <property type="match status" value="1"/>
</dbReference>
<dbReference type="InterPro" id="IPR020845">
    <property type="entry name" value="AMP-binding_CS"/>
</dbReference>
<comment type="cofactor">
    <cofactor evidence="1">
        <name>pantetheine 4'-phosphate</name>
        <dbReference type="ChEBI" id="CHEBI:47942"/>
    </cofactor>
</comment>
<dbReference type="GO" id="GO:0003824">
    <property type="term" value="F:catalytic activity"/>
    <property type="evidence" value="ECO:0007669"/>
    <property type="project" value="InterPro"/>
</dbReference>
<evidence type="ECO:0000256" key="2">
    <source>
        <dbReference type="ARBA" id="ARBA00006432"/>
    </source>
</evidence>